<feature type="transmembrane region" description="Helical" evidence="1">
    <location>
        <begin position="68"/>
        <end position="88"/>
    </location>
</feature>
<comment type="caution">
    <text evidence="3">The sequence shown here is derived from an EMBL/GenBank/DDBJ whole genome shotgun (WGS) entry which is preliminary data.</text>
</comment>
<evidence type="ECO:0000313" key="4">
    <source>
        <dbReference type="Proteomes" id="UP001156940"/>
    </source>
</evidence>
<organism evidence="3 4">
    <name type="scientific">Luteimonas endophytica</name>
    <dbReference type="NCBI Taxonomy" id="3042023"/>
    <lineage>
        <taxon>Bacteria</taxon>
        <taxon>Pseudomonadati</taxon>
        <taxon>Pseudomonadota</taxon>
        <taxon>Gammaproteobacteria</taxon>
        <taxon>Lysobacterales</taxon>
        <taxon>Lysobacteraceae</taxon>
        <taxon>Luteimonas</taxon>
    </lineage>
</organism>
<evidence type="ECO:0000256" key="1">
    <source>
        <dbReference type="SAM" id="Phobius"/>
    </source>
</evidence>
<protein>
    <submittedName>
        <fullName evidence="3">DUF1206 domain-containing protein</fullName>
    </submittedName>
</protein>
<feature type="domain" description="DUF1206" evidence="2">
    <location>
        <begin position="110"/>
        <end position="176"/>
    </location>
</feature>
<accession>A0ABT6JF54</accession>
<feature type="transmembrane region" description="Helical" evidence="1">
    <location>
        <begin position="193"/>
        <end position="217"/>
    </location>
</feature>
<feature type="transmembrane region" description="Helical" evidence="1">
    <location>
        <begin position="28"/>
        <end position="48"/>
    </location>
</feature>
<feature type="transmembrane region" description="Helical" evidence="1">
    <location>
        <begin position="237"/>
        <end position="256"/>
    </location>
</feature>
<dbReference type="InterPro" id="IPR009597">
    <property type="entry name" value="DUF1206"/>
</dbReference>
<dbReference type="EMBL" id="JARXRM010000046">
    <property type="protein sequence ID" value="MDH5824803.1"/>
    <property type="molecule type" value="Genomic_DNA"/>
</dbReference>
<keyword evidence="1" id="KW-0472">Membrane</keyword>
<reference evidence="3 4" key="1">
    <citation type="submission" date="2023-04" db="EMBL/GenBank/DDBJ databases">
        <title>Luteimonas endophyticus RD2P54.</title>
        <authorList>
            <person name="Sun J.-Q."/>
        </authorList>
    </citation>
    <scope>NUCLEOTIDE SEQUENCE [LARGE SCALE GENOMIC DNA]</scope>
    <source>
        <strain evidence="3 4">RD2P54</strain>
    </source>
</reference>
<keyword evidence="1" id="KW-0812">Transmembrane</keyword>
<evidence type="ECO:0000259" key="2">
    <source>
        <dbReference type="Pfam" id="PF06724"/>
    </source>
</evidence>
<keyword evidence="1" id="KW-1133">Transmembrane helix</keyword>
<gene>
    <name evidence="3" type="ORF">QFW77_17680</name>
</gene>
<dbReference type="Pfam" id="PF06724">
    <property type="entry name" value="DUF1206"/>
    <property type="match status" value="3"/>
</dbReference>
<feature type="transmembrane region" description="Helical" evidence="1">
    <location>
        <begin position="108"/>
        <end position="125"/>
    </location>
</feature>
<name>A0ABT6JF54_9GAMM</name>
<sequence length="271" mass="28816">MNRSIGSAGASAAQQVARWVPPVARAGYAAKGVVYVLLGYIAFEAGLASGEPQGTTGALQSLADERGGHLMLMLIALGLLAHVAWRLVQAVLDPEHRERDARRIFMRLFYALSAAIYGSLAYTAWRLARLERTGDGDGTEIWVARLLEQPFGTWLVMGAGLGVIGYGIQQLVKAARGDVGRRMGTASAATSRAVEAIGRIGTAARGLVLLPIGWFVFNAGRLYRASATADTGEVLGMLERGGLLAAVGLGLLTYGLHQLAKAVYRRIERPT</sequence>
<keyword evidence="4" id="KW-1185">Reference proteome</keyword>
<feature type="domain" description="DUF1206" evidence="2">
    <location>
        <begin position="200"/>
        <end position="265"/>
    </location>
</feature>
<proteinExistence type="predicted"/>
<evidence type="ECO:0000313" key="3">
    <source>
        <dbReference type="EMBL" id="MDH5824803.1"/>
    </source>
</evidence>
<feature type="domain" description="DUF1206" evidence="2">
    <location>
        <begin position="26"/>
        <end position="92"/>
    </location>
</feature>
<dbReference type="Proteomes" id="UP001156940">
    <property type="component" value="Unassembled WGS sequence"/>
</dbReference>
<dbReference type="RefSeq" id="WP_280576156.1">
    <property type="nucleotide sequence ID" value="NZ_JARXRM010000046.1"/>
</dbReference>
<feature type="transmembrane region" description="Helical" evidence="1">
    <location>
        <begin position="151"/>
        <end position="172"/>
    </location>
</feature>